<sequence length="454" mass="52185">MNSKNKNIRDLYRGINDFKRGYQPSSNLVKDENGDLLADSHNILNRWRNYFSQLLNVHRVSAVRQTEIHTAEPLIPDPSPFEVESAIAKLKRYKSPGSDQIPAELIQAGGEILRSKIHNLITSIWHKEKLPDQWKESIIVPVHKKGDKTDCSNYRGISLLSTSYKILSNILLSRLSPYIDEIIGDHQCGFRRNRSTTDQIFCIRQILEKKLEYDETVHQLFIDFKKAYDSVRREVLYNILIEFGIPMKLVRLIKMCLNETYSKDRVGKHLSDKFPIQNGLKQGDALSPLLFNFALEYAIRKVQGNQVGLKLNGTHQLLVYADDVNLLGDNVDTIKKNTQTLIDASKEVGLEVNTEKTKYMLLSRHQNAGQNHDIKIGNRCFENLAQFRYLGTVITDRNLIQEEIKRRLNSGNACYHSVQNFLSSRLLSKNIKIRICKTIILPVVLYGCETWSLT</sequence>
<dbReference type="PANTHER" id="PTHR47027:SF20">
    <property type="entry name" value="REVERSE TRANSCRIPTASE-LIKE PROTEIN WITH RNA-DIRECTED DNA POLYMERASE DOMAIN"/>
    <property type="match status" value="1"/>
</dbReference>
<dbReference type="STRING" id="105785.A0A2J7Q3Q5"/>
<dbReference type="GO" id="GO:0071897">
    <property type="term" value="P:DNA biosynthetic process"/>
    <property type="evidence" value="ECO:0007669"/>
    <property type="project" value="UniProtKB-ARBA"/>
</dbReference>
<protein>
    <recommendedName>
        <fullName evidence="1">Reverse transcriptase domain-containing protein</fullName>
    </recommendedName>
</protein>
<evidence type="ECO:0000313" key="2">
    <source>
        <dbReference type="EMBL" id="PNF23216.1"/>
    </source>
</evidence>
<dbReference type="SUPFAM" id="SSF56672">
    <property type="entry name" value="DNA/RNA polymerases"/>
    <property type="match status" value="1"/>
</dbReference>
<accession>A0A2J7Q3Q5</accession>
<keyword evidence="3" id="KW-1185">Reference proteome</keyword>
<dbReference type="InParanoid" id="A0A2J7Q3Q5"/>
<gene>
    <name evidence="2" type="ORF">B7P43_G02735</name>
</gene>
<dbReference type="Pfam" id="PF00078">
    <property type="entry name" value="RVT_1"/>
    <property type="match status" value="1"/>
</dbReference>
<dbReference type="AlphaFoldDB" id="A0A2J7Q3Q5"/>
<dbReference type="Proteomes" id="UP000235965">
    <property type="component" value="Unassembled WGS sequence"/>
</dbReference>
<name>A0A2J7Q3Q5_9NEOP</name>
<reference evidence="2 3" key="1">
    <citation type="submission" date="2017-12" db="EMBL/GenBank/DDBJ databases">
        <title>Hemimetabolous genomes reveal molecular basis of termite eusociality.</title>
        <authorList>
            <person name="Harrison M.C."/>
            <person name="Jongepier E."/>
            <person name="Robertson H.M."/>
            <person name="Arning N."/>
            <person name="Bitard-Feildel T."/>
            <person name="Chao H."/>
            <person name="Childers C.P."/>
            <person name="Dinh H."/>
            <person name="Doddapaneni H."/>
            <person name="Dugan S."/>
            <person name="Gowin J."/>
            <person name="Greiner C."/>
            <person name="Han Y."/>
            <person name="Hu H."/>
            <person name="Hughes D.S.T."/>
            <person name="Huylmans A.-K."/>
            <person name="Kemena C."/>
            <person name="Kremer L.P.M."/>
            <person name="Lee S.L."/>
            <person name="Lopez-Ezquerra A."/>
            <person name="Mallet L."/>
            <person name="Monroy-Kuhn J.M."/>
            <person name="Moser A."/>
            <person name="Murali S.C."/>
            <person name="Muzny D.M."/>
            <person name="Otani S."/>
            <person name="Piulachs M.-D."/>
            <person name="Poelchau M."/>
            <person name="Qu J."/>
            <person name="Schaub F."/>
            <person name="Wada-Katsumata A."/>
            <person name="Worley K.C."/>
            <person name="Xie Q."/>
            <person name="Ylla G."/>
            <person name="Poulsen M."/>
            <person name="Gibbs R.A."/>
            <person name="Schal C."/>
            <person name="Richards S."/>
            <person name="Belles X."/>
            <person name="Korb J."/>
            <person name="Bornberg-Bauer E."/>
        </authorList>
    </citation>
    <scope>NUCLEOTIDE SEQUENCE [LARGE SCALE GENOMIC DNA]</scope>
    <source>
        <tissue evidence="2">Whole body</tissue>
    </source>
</reference>
<comment type="caution">
    <text evidence="2">The sequence shown here is derived from an EMBL/GenBank/DDBJ whole genome shotgun (WGS) entry which is preliminary data.</text>
</comment>
<dbReference type="PANTHER" id="PTHR47027">
    <property type="entry name" value="REVERSE TRANSCRIPTASE DOMAIN-CONTAINING PROTEIN"/>
    <property type="match status" value="1"/>
</dbReference>
<dbReference type="PROSITE" id="PS50878">
    <property type="entry name" value="RT_POL"/>
    <property type="match status" value="1"/>
</dbReference>
<dbReference type="InterPro" id="IPR043128">
    <property type="entry name" value="Rev_trsase/Diguanyl_cyclase"/>
</dbReference>
<dbReference type="InterPro" id="IPR000477">
    <property type="entry name" value="RT_dom"/>
</dbReference>
<organism evidence="2 3">
    <name type="scientific">Cryptotermes secundus</name>
    <dbReference type="NCBI Taxonomy" id="105785"/>
    <lineage>
        <taxon>Eukaryota</taxon>
        <taxon>Metazoa</taxon>
        <taxon>Ecdysozoa</taxon>
        <taxon>Arthropoda</taxon>
        <taxon>Hexapoda</taxon>
        <taxon>Insecta</taxon>
        <taxon>Pterygota</taxon>
        <taxon>Neoptera</taxon>
        <taxon>Polyneoptera</taxon>
        <taxon>Dictyoptera</taxon>
        <taxon>Blattodea</taxon>
        <taxon>Blattoidea</taxon>
        <taxon>Termitoidae</taxon>
        <taxon>Kalotermitidae</taxon>
        <taxon>Cryptotermitinae</taxon>
        <taxon>Cryptotermes</taxon>
    </lineage>
</organism>
<feature type="domain" description="Reverse transcriptase" evidence="1">
    <location>
        <begin position="123"/>
        <end position="394"/>
    </location>
</feature>
<evidence type="ECO:0000313" key="3">
    <source>
        <dbReference type="Proteomes" id="UP000235965"/>
    </source>
</evidence>
<dbReference type="Gene3D" id="3.30.70.270">
    <property type="match status" value="1"/>
</dbReference>
<evidence type="ECO:0000259" key="1">
    <source>
        <dbReference type="PROSITE" id="PS50878"/>
    </source>
</evidence>
<dbReference type="CDD" id="cd01650">
    <property type="entry name" value="RT_nLTR_like"/>
    <property type="match status" value="1"/>
</dbReference>
<dbReference type="InterPro" id="IPR043502">
    <property type="entry name" value="DNA/RNA_pol_sf"/>
</dbReference>
<proteinExistence type="predicted"/>
<dbReference type="EMBL" id="NEVH01019065">
    <property type="protein sequence ID" value="PNF23216.1"/>
    <property type="molecule type" value="Genomic_DNA"/>
</dbReference>